<proteinExistence type="predicted"/>
<dbReference type="OrthoDB" id="2690339at2759"/>
<dbReference type="HOGENOM" id="CLU_1696668_0_0_1"/>
<keyword evidence="1" id="KW-0175">Coiled coil</keyword>
<dbReference type="AlphaFoldDB" id="A0A0D0ALA0"/>
<reference evidence="3" key="2">
    <citation type="submission" date="2015-01" db="EMBL/GenBank/DDBJ databases">
        <title>Evolutionary Origins and Diversification of the Mycorrhizal Mutualists.</title>
        <authorList>
            <consortium name="DOE Joint Genome Institute"/>
            <consortium name="Mycorrhizal Genomics Consortium"/>
            <person name="Kohler A."/>
            <person name="Kuo A."/>
            <person name="Nagy L.G."/>
            <person name="Floudas D."/>
            <person name="Copeland A."/>
            <person name="Barry K.W."/>
            <person name="Cichocki N."/>
            <person name="Veneault-Fourrey C."/>
            <person name="LaButti K."/>
            <person name="Lindquist E.A."/>
            <person name="Lipzen A."/>
            <person name="Lundell T."/>
            <person name="Morin E."/>
            <person name="Murat C."/>
            <person name="Riley R."/>
            <person name="Ohm R."/>
            <person name="Sun H."/>
            <person name="Tunlid A."/>
            <person name="Henrissat B."/>
            <person name="Grigoriev I.V."/>
            <person name="Hibbett D.S."/>
            <person name="Martin F."/>
        </authorList>
    </citation>
    <scope>NUCLEOTIDE SEQUENCE [LARGE SCALE GENOMIC DNA]</scope>
    <source>
        <strain evidence="3">UH-Slu-Lm8-n1</strain>
    </source>
</reference>
<reference evidence="2 3" key="1">
    <citation type="submission" date="2014-04" db="EMBL/GenBank/DDBJ databases">
        <authorList>
            <consortium name="DOE Joint Genome Institute"/>
            <person name="Kuo A."/>
            <person name="Ruytinx J."/>
            <person name="Rineau F."/>
            <person name="Colpaert J."/>
            <person name="Kohler A."/>
            <person name="Nagy L.G."/>
            <person name="Floudas D."/>
            <person name="Copeland A."/>
            <person name="Barry K.W."/>
            <person name="Cichocki N."/>
            <person name="Veneault-Fourrey C."/>
            <person name="LaButti K."/>
            <person name="Lindquist E.A."/>
            <person name="Lipzen A."/>
            <person name="Lundell T."/>
            <person name="Morin E."/>
            <person name="Murat C."/>
            <person name="Sun H."/>
            <person name="Tunlid A."/>
            <person name="Henrissat B."/>
            <person name="Grigoriev I.V."/>
            <person name="Hibbett D.S."/>
            <person name="Martin F."/>
            <person name="Nordberg H.P."/>
            <person name="Cantor M.N."/>
            <person name="Hua S.X."/>
        </authorList>
    </citation>
    <scope>NUCLEOTIDE SEQUENCE [LARGE SCALE GENOMIC DNA]</scope>
    <source>
        <strain evidence="2 3">UH-Slu-Lm8-n1</strain>
    </source>
</reference>
<evidence type="ECO:0000313" key="2">
    <source>
        <dbReference type="EMBL" id="KIK35027.1"/>
    </source>
</evidence>
<evidence type="ECO:0000313" key="3">
    <source>
        <dbReference type="Proteomes" id="UP000054485"/>
    </source>
</evidence>
<organism evidence="2 3">
    <name type="scientific">Suillus luteus UH-Slu-Lm8-n1</name>
    <dbReference type="NCBI Taxonomy" id="930992"/>
    <lineage>
        <taxon>Eukaryota</taxon>
        <taxon>Fungi</taxon>
        <taxon>Dikarya</taxon>
        <taxon>Basidiomycota</taxon>
        <taxon>Agaricomycotina</taxon>
        <taxon>Agaricomycetes</taxon>
        <taxon>Agaricomycetidae</taxon>
        <taxon>Boletales</taxon>
        <taxon>Suillineae</taxon>
        <taxon>Suillaceae</taxon>
        <taxon>Suillus</taxon>
    </lineage>
</organism>
<accession>A0A0D0ALA0</accession>
<name>A0A0D0ALA0_9AGAM</name>
<keyword evidence="3" id="KW-1185">Reference proteome</keyword>
<sequence length="155" mass="17898">MQAWQRQKITKLEKKLDILESERAVKERYVYIPYDVTGLLLLTDLISAKQTTISHKEEPSGMWFVLFDSIEDLISENDRRYDAATDSDEDLDVATSNQDRLLTGYTVLTRTIPWFLKTLQMEHSSYMGMLKIAEADGARGDDTMKLKTLIADWVE</sequence>
<evidence type="ECO:0000256" key="1">
    <source>
        <dbReference type="SAM" id="Coils"/>
    </source>
</evidence>
<dbReference type="Proteomes" id="UP000054485">
    <property type="component" value="Unassembled WGS sequence"/>
</dbReference>
<dbReference type="EMBL" id="KN835673">
    <property type="protein sequence ID" value="KIK35027.1"/>
    <property type="molecule type" value="Genomic_DNA"/>
</dbReference>
<gene>
    <name evidence="2" type="ORF">CY34DRAFT_17305</name>
</gene>
<protein>
    <submittedName>
        <fullName evidence="2">Uncharacterized protein</fullName>
    </submittedName>
</protein>
<feature type="coiled-coil region" evidence="1">
    <location>
        <begin position="2"/>
        <end position="29"/>
    </location>
</feature>
<dbReference type="InParanoid" id="A0A0D0ALA0"/>